<evidence type="ECO:0000313" key="3">
    <source>
        <dbReference type="EMBL" id="MXU92950.1"/>
    </source>
</evidence>
<reference evidence="3" key="1">
    <citation type="submission" date="2019-12" db="EMBL/GenBank/DDBJ databases">
        <title>An insight into the sialome of adult female Ixodes ricinus ticks feeding for 6 days.</title>
        <authorList>
            <person name="Perner J."/>
            <person name="Ribeiro J.M.C."/>
        </authorList>
    </citation>
    <scope>NUCLEOTIDE SEQUENCE</scope>
    <source>
        <strain evidence="3">Semi-engorged</strain>
        <tissue evidence="3">Salivary glands</tissue>
    </source>
</reference>
<keyword evidence="1" id="KW-0472">Membrane</keyword>
<dbReference type="AlphaFoldDB" id="A0A6B0UT33"/>
<proteinExistence type="predicted"/>
<sequence>MLLVSVLSLVTLSFVGCTSAALYFDDWCLVTSNLRGVPSDKQCFAWLFFGRELFVGLVFVAGHFVLASSVSGFFVLDSFALGFTSDPVPAKMALVSVRFCLASSARQNSSWRSLVLKKRRCFGSFSTRLVRNCLKICLW</sequence>
<protein>
    <recommendedName>
        <fullName evidence="4">Secreted protein</fullName>
    </recommendedName>
</protein>
<feature type="chain" id="PRO_5025396262" description="Secreted protein" evidence="2">
    <location>
        <begin position="21"/>
        <end position="139"/>
    </location>
</feature>
<organism evidence="3">
    <name type="scientific">Ixodes ricinus</name>
    <name type="common">Common tick</name>
    <name type="synonym">Acarus ricinus</name>
    <dbReference type="NCBI Taxonomy" id="34613"/>
    <lineage>
        <taxon>Eukaryota</taxon>
        <taxon>Metazoa</taxon>
        <taxon>Ecdysozoa</taxon>
        <taxon>Arthropoda</taxon>
        <taxon>Chelicerata</taxon>
        <taxon>Arachnida</taxon>
        <taxon>Acari</taxon>
        <taxon>Parasitiformes</taxon>
        <taxon>Ixodida</taxon>
        <taxon>Ixodoidea</taxon>
        <taxon>Ixodidae</taxon>
        <taxon>Ixodinae</taxon>
        <taxon>Ixodes</taxon>
    </lineage>
</organism>
<keyword evidence="1" id="KW-0812">Transmembrane</keyword>
<feature type="transmembrane region" description="Helical" evidence="1">
    <location>
        <begin position="44"/>
        <end position="66"/>
    </location>
</feature>
<keyword evidence="1" id="KW-1133">Transmembrane helix</keyword>
<evidence type="ECO:0000256" key="2">
    <source>
        <dbReference type="SAM" id="SignalP"/>
    </source>
</evidence>
<keyword evidence="2" id="KW-0732">Signal</keyword>
<feature type="signal peptide" evidence="2">
    <location>
        <begin position="1"/>
        <end position="20"/>
    </location>
</feature>
<accession>A0A6B0UT33</accession>
<dbReference type="EMBL" id="GIFC01010867">
    <property type="protein sequence ID" value="MXU92950.1"/>
    <property type="molecule type" value="Transcribed_RNA"/>
</dbReference>
<evidence type="ECO:0008006" key="4">
    <source>
        <dbReference type="Google" id="ProtNLM"/>
    </source>
</evidence>
<name>A0A6B0UT33_IXORI</name>
<evidence type="ECO:0000256" key="1">
    <source>
        <dbReference type="SAM" id="Phobius"/>
    </source>
</evidence>